<dbReference type="EMBL" id="RBAL01000002">
    <property type="protein sequence ID" value="RKN45786.1"/>
    <property type="molecule type" value="Genomic_DNA"/>
</dbReference>
<dbReference type="RefSeq" id="WP_120675837.1">
    <property type="nucleotide sequence ID" value="NZ_RBAL01000002.1"/>
</dbReference>
<evidence type="ECO:0000313" key="3">
    <source>
        <dbReference type="Proteomes" id="UP000272474"/>
    </source>
</evidence>
<name>A0A3A9ZET5_9ACTN</name>
<sequence>MPKLPPARDLRTRTAAAALLPALALATTVACRAPGEPSAEELRDRATAPGTGEVRARALDAVQAELDEVTQSLPELHRYTVVVRDLCLRGQGWDYELQDAPGPALECSVRATAYFGTDEDMPALLRRIAEALPDYAEAAQEELEGWGRAPSAGHLPWEGGIPGVEWETPEGGLIDDPYPCQDESDGIIYSRCTPDAPEEVPLDEIRGAHESVLTWSSSENYLTVPRND</sequence>
<organism evidence="2 3">
    <name type="scientific">Streptomyces hoynatensis</name>
    <dbReference type="NCBI Taxonomy" id="1141874"/>
    <lineage>
        <taxon>Bacteria</taxon>
        <taxon>Bacillati</taxon>
        <taxon>Actinomycetota</taxon>
        <taxon>Actinomycetes</taxon>
        <taxon>Kitasatosporales</taxon>
        <taxon>Streptomycetaceae</taxon>
        <taxon>Streptomyces</taxon>
    </lineage>
</organism>
<feature type="signal peptide" evidence="1">
    <location>
        <begin position="1"/>
        <end position="32"/>
    </location>
</feature>
<comment type="caution">
    <text evidence="2">The sequence shown here is derived from an EMBL/GenBank/DDBJ whole genome shotgun (WGS) entry which is preliminary data.</text>
</comment>
<evidence type="ECO:0000313" key="2">
    <source>
        <dbReference type="EMBL" id="RKN45786.1"/>
    </source>
</evidence>
<proteinExistence type="predicted"/>
<keyword evidence="3" id="KW-1185">Reference proteome</keyword>
<reference evidence="2 3" key="1">
    <citation type="journal article" date="2014" name="Int. J. Syst. Evol. Microbiol.">
        <title>Streptomyces hoynatensis sp. nov., isolated from deep marine sediment.</title>
        <authorList>
            <person name="Veyisoglu A."/>
            <person name="Sahin N."/>
        </authorList>
    </citation>
    <scope>NUCLEOTIDE SEQUENCE [LARGE SCALE GENOMIC DNA]</scope>
    <source>
        <strain evidence="2 3">KCTC 29097</strain>
    </source>
</reference>
<evidence type="ECO:0008006" key="4">
    <source>
        <dbReference type="Google" id="ProtNLM"/>
    </source>
</evidence>
<dbReference type="PROSITE" id="PS51257">
    <property type="entry name" value="PROKAR_LIPOPROTEIN"/>
    <property type="match status" value="1"/>
</dbReference>
<feature type="chain" id="PRO_5017368310" description="DUF3558 domain-containing protein" evidence="1">
    <location>
        <begin position="33"/>
        <end position="228"/>
    </location>
</feature>
<protein>
    <recommendedName>
        <fullName evidence="4">DUF3558 domain-containing protein</fullName>
    </recommendedName>
</protein>
<evidence type="ECO:0000256" key="1">
    <source>
        <dbReference type="SAM" id="SignalP"/>
    </source>
</evidence>
<dbReference type="Proteomes" id="UP000272474">
    <property type="component" value="Unassembled WGS sequence"/>
</dbReference>
<accession>A0A3A9ZET5</accession>
<gene>
    <name evidence="2" type="ORF">D7294_04845</name>
</gene>
<keyword evidence="1" id="KW-0732">Signal</keyword>
<dbReference type="AlphaFoldDB" id="A0A3A9ZET5"/>
<dbReference type="OrthoDB" id="4252872at2"/>